<name>A0A1L7XBN0_9HELO</name>
<dbReference type="AlphaFoldDB" id="A0A1L7XBN0"/>
<evidence type="ECO:0000259" key="3">
    <source>
        <dbReference type="Pfam" id="PF16010"/>
    </source>
</evidence>
<evidence type="ECO:0000256" key="2">
    <source>
        <dbReference type="SAM" id="SignalP"/>
    </source>
</evidence>
<dbReference type="Proteomes" id="UP000184330">
    <property type="component" value="Unassembled WGS sequence"/>
</dbReference>
<dbReference type="Pfam" id="PF22807">
    <property type="entry name" value="TrAA12"/>
    <property type="match status" value="1"/>
</dbReference>
<protein>
    <submittedName>
        <fullName evidence="5">Uncharacterized protein</fullName>
    </submittedName>
</protein>
<dbReference type="InterPro" id="IPR051262">
    <property type="entry name" value="SMP-30/CGR1_Lactonase"/>
</dbReference>
<proteinExistence type="predicted"/>
<dbReference type="InterPro" id="IPR054539">
    <property type="entry name" value="Beta-prop_PDH"/>
</dbReference>
<feature type="chain" id="PRO_5009875261" evidence="2">
    <location>
        <begin position="24"/>
        <end position="697"/>
    </location>
</feature>
<dbReference type="InterPro" id="IPR011041">
    <property type="entry name" value="Quinoprot_gluc/sorb_DH_b-prop"/>
</dbReference>
<dbReference type="CDD" id="cd09630">
    <property type="entry name" value="CDH_like_cytochrome"/>
    <property type="match status" value="1"/>
</dbReference>
<dbReference type="Pfam" id="PF16010">
    <property type="entry name" value="CDH-cyt"/>
    <property type="match status" value="1"/>
</dbReference>
<organism evidence="5 6">
    <name type="scientific">Phialocephala subalpina</name>
    <dbReference type="NCBI Taxonomy" id="576137"/>
    <lineage>
        <taxon>Eukaryota</taxon>
        <taxon>Fungi</taxon>
        <taxon>Dikarya</taxon>
        <taxon>Ascomycota</taxon>
        <taxon>Pezizomycotina</taxon>
        <taxon>Leotiomycetes</taxon>
        <taxon>Helotiales</taxon>
        <taxon>Mollisiaceae</taxon>
        <taxon>Phialocephala</taxon>
        <taxon>Phialocephala fortinii species complex</taxon>
    </lineage>
</organism>
<dbReference type="Gene3D" id="2.120.10.30">
    <property type="entry name" value="TolB, C-terminal domain"/>
    <property type="match status" value="1"/>
</dbReference>
<feature type="domain" description="Pyrroloquinoline quinone-dependent pyranose dehydrogenase beta-propeller" evidence="4">
    <location>
        <begin position="307"/>
        <end position="688"/>
    </location>
</feature>
<evidence type="ECO:0000259" key="4">
    <source>
        <dbReference type="Pfam" id="PF22807"/>
    </source>
</evidence>
<dbReference type="InterPro" id="IPR011042">
    <property type="entry name" value="6-blade_b-propeller_TolB-like"/>
</dbReference>
<keyword evidence="2" id="KW-0732">Signal</keyword>
<dbReference type="Gene3D" id="2.60.40.1210">
    <property type="entry name" value="Cellobiose dehydrogenase, cytochrome domain"/>
    <property type="match status" value="1"/>
</dbReference>
<feature type="signal peptide" evidence="2">
    <location>
        <begin position="1"/>
        <end position="23"/>
    </location>
</feature>
<evidence type="ECO:0000313" key="6">
    <source>
        <dbReference type="Proteomes" id="UP000184330"/>
    </source>
</evidence>
<sequence length="697" mass="74779">MLPKGVWIGAAALICIASCQVSSVPYCDPLTEICYTSYTTRLGISFRIALPNADGPIDAILQIVAPVTIGWAGFAWGGTMPWNPLSIGWSNATGAVVSSRLGSIYHCLIPRQSIHIYVVSLPILPIVRLPILDLPPYRSSKALSWSFRSLQKLDKIERVIAADSWAFRDRDRSMLRLYLSNQAFSLFRLLNFAVLGAPEEWKDSDGSNVMVPLNGTTTFAYAYAIAPPLEPADNTSTFNFNSWVVNSLILAPTTSQPSSTDTKSSTPTSLLPTSATPSSNTALTATAVATGIPTVCPGIVAPKYPSVVANGWKATKVKGGMAAARGVVFDSAGHLLVVESGKGITAHTLDASGCVQSSKTIVSQLNLNHGITFDANKTTLYASSMTVVWSWTYDPAAVAVVGTAKTVIKGMYNSGHPTRSLLMSPSNPNTLLVSHGASGNIDYPSTDIATGRAMTRVFDLGAIQSGGYNYSTGGFLLAYGLRNAVGIVFDRSNKLWATENSSSELTRTDADGTTFDIHGDNPAEELNYIGDIAPSTKWFGFPTCYSVWKPADIRDRAFSVGDQFVLAPNTTFSDSSCSNVSIPPRLTFQAHSAPLDTKFDASFANMYIAFHGSWDRDPPTGYKVVEVPFFRGRDGSYPAAQSNSTSGYRDIWWNANATQCSATNCSRPAGIVFDPLGRMYVTSDASGEGEMWLSGKI</sequence>
<gene>
    <name evidence="5" type="ORF">PAC_12357</name>
</gene>
<evidence type="ECO:0000256" key="1">
    <source>
        <dbReference type="SAM" id="MobiDB-lite"/>
    </source>
</evidence>
<dbReference type="SUPFAM" id="SSF49344">
    <property type="entry name" value="CBD9-like"/>
    <property type="match status" value="1"/>
</dbReference>
<dbReference type="InterPro" id="IPR015920">
    <property type="entry name" value="Cellobiose_DH-like_cyt"/>
</dbReference>
<accession>A0A1L7XBN0</accession>
<dbReference type="STRING" id="576137.A0A1L7XBN0"/>
<feature type="region of interest" description="Disordered" evidence="1">
    <location>
        <begin position="253"/>
        <end position="279"/>
    </location>
</feature>
<dbReference type="PANTHER" id="PTHR47572:SF4">
    <property type="entry name" value="LACTONASE DRP35"/>
    <property type="match status" value="1"/>
</dbReference>
<feature type="domain" description="Cellobiose dehydrogenase-like cytochrome" evidence="3">
    <location>
        <begin position="26"/>
        <end position="105"/>
    </location>
</feature>
<dbReference type="SUPFAM" id="SSF50952">
    <property type="entry name" value="Soluble quinoprotein glucose dehydrogenase"/>
    <property type="match status" value="1"/>
</dbReference>
<dbReference type="EMBL" id="FJOG01000020">
    <property type="protein sequence ID" value="CZR62460.1"/>
    <property type="molecule type" value="Genomic_DNA"/>
</dbReference>
<evidence type="ECO:0000313" key="5">
    <source>
        <dbReference type="EMBL" id="CZR62460.1"/>
    </source>
</evidence>
<reference evidence="5 6" key="1">
    <citation type="submission" date="2016-03" db="EMBL/GenBank/DDBJ databases">
        <authorList>
            <person name="Ploux O."/>
        </authorList>
    </citation>
    <scope>NUCLEOTIDE SEQUENCE [LARGE SCALE GENOMIC DNA]</scope>
    <source>
        <strain evidence="5 6">UAMH 11012</strain>
    </source>
</reference>
<dbReference type="OrthoDB" id="507128at2759"/>
<keyword evidence="6" id="KW-1185">Reference proteome</keyword>
<dbReference type="PANTHER" id="PTHR47572">
    <property type="entry name" value="LIPOPROTEIN-RELATED"/>
    <property type="match status" value="1"/>
</dbReference>